<dbReference type="HOGENOM" id="CLU_015182_5_0_6"/>
<evidence type="ECO:0000313" key="9">
    <source>
        <dbReference type="Proteomes" id="UP000006503"/>
    </source>
</evidence>
<dbReference type="InterPro" id="IPR010809">
    <property type="entry name" value="FliD_C"/>
</dbReference>
<comment type="similarity">
    <text evidence="1 5">Belongs to the FliD family.</text>
</comment>
<evidence type="ECO:0000256" key="3">
    <source>
        <dbReference type="ARBA" id="ARBA00023054"/>
    </source>
</evidence>
<evidence type="ECO:0000256" key="5">
    <source>
        <dbReference type="RuleBase" id="RU362066"/>
    </source>
</evidence>
<dbReference type="InterPro" id="IPR010810">
    <property type="entry name" value="Flagellin_hook_IN_motif"/>
</dbReference>
<dbReference type="GO" id="GO:0007155">
    <property type="term" value="P:cell adhesion"/>
    <property type="evidence" value="ECO:0007669"/>
    <property type="project" value="InterPro"/>
</dbReference>
<evidence type="ECO:0000256" key="1">
    <source>
        <dbReference type="ARBA" id="ARBA00009764"/>
    </source>
</evidence>
<comment type="subunit">
    <text evidence="2 5">Homopentamer.</text>
</comment>
<dbReference type="Pfam" id="PF07195">
    <property type="entry name" value="FliD_C"/>
    <property type="match status" value="1"/>
</dbReference>
<keyword evidence="4 5" id="KW-0975">Bacterial flagellum</keyword>
<keyword evidence="3" id="KW-0175">Coiled coil</keyword>
<dbReference type="PANTHER" id="PTHR30288:SF0">
    <property type="entry name" value="FLAGELLAR HOOK-ASSOCIATED PROTEIN 2"/>
    <property type="match status" value="1"/>
</dbReference>
<protein>
    <recommendedName>
        <fullName evidence="5">Flagellar hook-associated protein 2</fullName>
        <shortName evidence="5">HAP2</shortName>
    </recommendedName>
    <alternativeName>
        <fullName evidence="5">Flagellar cap protein</fullName>
    </alternativeName>
</protein>
<dbReference type="Proteomes" id="UP000006503">
    <property type="component" value="Chromosome"/>
</dbReference>
<comment type="subcellular location">
    <subcellularLocation>
        <location evidence="5">Secreted</location>
    </subcellularLocation>
    <subcellularLocation>
        <location evidence="5">Bacterial flagellum</location>
    </subcellularLocation>
</comment>
<feature type="domain" description="Flagellar hook-associated protein 2 C-terminal" evidence="7">
    <location>
        <begin position="224"/>
        <end position="456"/>
    </location>
</feature>
<evidence type="ECO:0000313" key="8">
    <source>
        <dbReference type="EMBL" id="AFO48190.1"/>
    </source>
</evidence>
<evidence type="ECO:0000259" key="6">
    <source>
        <dbReference type="Pfam" id="PF02465"/>
    </source>
</evidence>
<dbReference type="GO" id="GO:0071973">
    <property type="term" value="P:bacterial-type flagellum-dependent cell motility"/>
    <property type="evidence" value="ECO:0007669"/>
    <property type="project" value="TreeGrafter"/>
</dbReference>
<dbReference type="GO" id="GO:0009424">
    <property type="term" value="C:bacterial-type flagellum hook"/>
    <property type="evidence" value="ECO:0007669"/>
    <property type="project" value="UniProtKB-UniRule"/>
</dbReference>
<dbReference type="EMBL" id="CP003734">
    <property type="protein sequence ID" value="AFO48190.1"/>
    <property type="molecule type" value="Genomic_DNA"/>
</dbReference>
<comment type="function">
    <text evidence="5">Required for morphogenesis and for the elongation of the flagellar filament by facilitating polymerization of the flagellin monomers at the tip of growing filament. Forms a capping structure, which prevents flagellin subunits (transported through the central channel of the flagellum) from leaking out without polymerization at the distal end.</text>
</comment>
<dbReference type="Pfam" id="PF07196">
    <property type="entry name" value="Flagellin_IN"/>
    <property type="match status" value="1"/>
</dbReference>
<accession>I7AZM4</accession>
<dbReference type="KEGG" id="ppx:T1E_2342"/>
<dbReference type="GO" id="GO:0009421">
    <property type="term" value="C:bacterial-type flagellum filament cap"/>
    <property type="evidence" value="ECO:0007669"/>
    <property type="project" value="InterPro"/>
</dbReference>
<name>I7AZM4_PSEPT</name>
<evidence type="ECO:0000259" key="7">
    <source>
        <dbReference type="Pfam" id="PF07195"/>
    </source>
</evidence>
<dbReference type="InterPro" id="IPR040026">
    <property type="entry name" value="FliD"/>
</dbReference>
<reference evidence="9" key="1">
    <citation type="journal article" date="2013" name="Microb. Biotechnol.">
        <title>Metabolic potential of the organic-solvent tolerant Pseudomonas putida DOT-T1E deduced from its annotated genome.</title>
        <authorList>
            <person name="Udaondo Z."/>
            <person name="Molina L."/>
            <person name="Daniels C."/>
            <person name="Gomez M.J."/>
            <person name="Molina-Henares M.A."/>
            <person name="Matilla M.A."/>
            <person name="Roca A."/>
            <person name="Fernandez M."/>
            <person name="Duque E."/>
            <person name="Segura A."/>
            <person name="Ramos J.L."/>
        </authorList>
    </citation>
    <scope>NUCLEOTIDE SEQUENCE [LARGE SCALE GENOMIC DNA]</scope>
    <source>
        <strain evidence="9">DOT-T1E</strain>
    </source>
</reference>
<dbReference type="RefSeq" id="WP_014860293.1">
    <property type="nucleotide sequence ID" value="NC_018220.1"/>
</dbReference>
<gene>
    <name evidence="8" type="primary">fliD</name>
    <name evidence="8" type="ordered locus">T1E_2342</name>
</gene>
<feature type="domain" description="Flagellar hook-associated protein 2 N-terminal" evidence="6">
    <location>
        <begin position="13"/>
        <end position="111"/>
    </location>
</feature>
<dbReference type="InterPro" id="IPR003481">
    <property type="entry name" value="FliD_N"/>
</dbReference>
<evidence type="ECO:0000256" key="2">
    <source>
        <dbReference type="ARBA" id="ARBA00011255"/>
    </source>
</evidence>
<dbReference type="Pfam" id="PF02465">
    <property type="entry name" value="FliD_N"/>
    <property type="match status" value="1"/>
</dbReference>
<sequence length="475" mass="48433">MASPITSSVGLGSGLDIGAMVKVLVGADTAAKQAQITRQTSNNSAMISGIGSLRSALTAFQDAMKKLNDSNAPSFNAFAAKSANESVVKVTSGNSAVAGSYDIVVSQLATASKVASARQAGGATTPITAGQMVISQGAGGKTYKVDIADGATLQSVRDQINKELGANGITANIINEDGGGSRLVLSSSTTGAGTDISVSGIPELVIDGGIKMSGDGAGFITAKAQDAALTIDGLTVTSASNKVEGAISGLTLELAGVSAKDASNNALPTALTVTAANDGLKKSVQSFVDAYNTMQKAISSLTAPTKNSDGTVESLGPLTNDPTTRSLLADIRKVLAEVGAGDKLTTLGQLGVNTMQDGTLEFNSVKFSAAMDDKKLGAEMQELFTGTNGIFERMNKAIDPYNNTDGSLATRKANLDKAAKNLSDQQAALDRRTESLTESLTKKFVALDTALGKMKAQAEQITSIFDAINAQAKKS</sequence>
<keyword evidence="8" id="KW-0969">Cilium</keyword>
<dbReference type="AlphaFoldDB" id="I7AZM4"/>
<evidence type="ECO:0000256" key="4">
    <source>
        <dbReference type="ARBA" id="ARBA00023143"/>
    </source>
</evidence>
<keyword evidence="5" id="KW-0964">Secreted</keyword>
<proteinExistence type="inferred from homology"/>
<keyword evidence="8" id="KW-0966">Cell projection</keyword>
<dbReference type="PANTHER" id="PTHR30288">
    <property type="entry name" value="FLAGELLAR CAP/ASSEMBLY PROTEIN FLID"/>
    <property type="match status" value="1"/>
</dbReference>
<organism evidence="8 9">
    <name type="scientific">Pseudomonas putida (strain DOT-T1E)</name>
    <dbReference type="NCBI Taxonomy" id="1196325"/>
    <lineage>
        <taxon>Bacteria</taxon>
        <taxon>Pseudomonadati</taxon>
        <taxon>Pseudomonadota</taxon>
        <taxon>Gammaproteobacteria</taxon>
        <taxon>Pseudomonadales</taxon>
        <taxon>Pseudomonadaceae</taxon>
        <taxon>Pseudomonas</taxon>
    </lineage>
</organism>
<dbReference type="GO" id="GO:0005576">
    <property type="term" value="C:extracellular region"/>
    <property type="evidence" value="ECO:0007669"/>
    <property type="project" value="UniProtKB-SubCell"/>
</dbReference>
<dbReference type="PATRIC" id="fig|1196325.3.peg.2336"/>
<keyword evidence="8" id="KW-0282">Flagellum</keyword>